<evidence type="ECO:0000259" key="7">
    <source>
        <dbReference type="PROSITE" id="PS51085"/>
    </source>
</evidence>
<dbReference type="OrthoDB" id="9796880at2"/>
<dbReference type="FunFam" id="1.10.150.120:FF:000003">
    <property type="entry name" value="Carbon monoxide dehydrogenase, small subunit"/>
    <property type="match status" value="1"/>
</dbReference>
<keyword evidence="5" id="KW-0411">Iron-sulfur</keyword>
<dbReference type="GO" id="GO:0046872">
    <property type="term" value="F:metal ion binding"/>
    <property type="evidence" value="ECO:0007669"/>
    <property type="project" value="UniProtKB-KW"/>
</dbReference>
<evidence type="ECO:0000256" key="2">
    <source>
        <dbReference type="ARBA" id="ARBA00022723"/>
    </source>
</evidence>
<keyword evidence="3" id="KW-0560">Oxidoreductase</keyword>
<keyword evidence="9" id="KW-1185">Reference proteome</keyword>
<dbReference type="InterPro" id="IPR006058">
    <property type="entry name" value="2Fe2S_fd_BS"/>
</dbReference>
<dbReference type="InterPro" id="IPR001041">
    <property type="entry name" value="2Fe-2S_ferredoxin-type"/>
</dbReference>
<evidence type="ECO:0000256" key="6">
    <source>
        <dbReference type="ARBA" id="ARBA00060707"/>
    </source>
</evidence>
<dbReference type="PANTHER" id="PTHR44379:SF5">
    <property type="entry name" value="OXIDOREDUCTASE WITH IRON-SULFUR SUBUNIT"/>
    <property type="match status" value="1"/>
</dbReference>
<organism evidence="8 9">
    <name type="scientific">Maledivibacter halophilus</name>
    <dbReference type="NCBI Taxonomy" id="36842"/>
    <lineage>
        <taxon>Bacteria</taxon>
        <taxon>Bacillati</taxon>
        <taxon>Bacillota</taxon>
        <taxon>Clostridia</taxon>
        <taxon>Peptostreptococcales</taxon>
        <taxon>Caminicellaceae</taxon>
        <taxon>Maledivibacter</taxon>
    </lineage>
</organism>
<reference evidence="8 9" key="1">
    <citation type="submission" date="2017-02" db="EMBL/GenBank/DDBJ databases">
        <authorList>
            <person name="Peterson S.W."/>
        </authorList>
    </citation>
    <scope>NUCLEOTIDE SEQUENCE [LARGE SCALE GENOMIC DNA]</scope>
    <source>
        <strain evidence="8 9">M1</strain>
    </source>
</reference>
<dbReference type="Gene3D" id="1.10.150.120">
    <property type="entry name" value="[2Fe-2S]-binding domain"/>
    <property type="match status" value="1"/>
</dbReference>
<feature type="domain" description="2Fe-2S ferredoxin-type" evidence="7">
    <location>
        <begin position="2"/>
        <end position="78"/>
    </location>
</feature>
<dbReference type="Proteomes" id="UP000190285">
    <property type="component" value="Unassembled WGS sequence"/>
</dbReference>
<evidence type="ECO:0000256" key="5">
    <source>
        <dbReference type="ARBA" id="ARBA00023014"/>
    </source>
</evidence>
<dbReference type="InterPro" id="IPR036010">
    <property type="entry name" value="2Fe-2S_ferredoxin-like_sf"/>
</dbReference>
<dbReference type="PROSITE" id="PS51085">
    <property type="entry name" value="2FE2S_FER_2"/>
    <property type="match status" value="1"/>
</dbReference>
<dbReference type="GO" id="GO:0016491">
    <property type="term" value="F:oxidoreductase activity"/>
    <property type="evidence" value="ECO:0007669"/>
    <property type="project" value="UniProtKB-KW"/>
</dbReference>
<sequence>MINIEVNINDKDYKLEVEEDLRLIDLLREKMGLLGTKEGCGEGECGVCTVILDGKTVTSCLILATQAHGKRILTIEGLGDENNLHPIQRAFLDNGAVQCGYCTPGMVLSAKALLDKNINPTREEIREAISGNLCRCTGYEKIIDSIERASELLQEQGSEAHG</sequence>
<dbReference type="Gene3D" id="3.10.20.30">
    <property type="match status" value="1"/>
</dbReference>
<dbReference type="CDD" id="cd00207">
    <property type="entry name" value="fer2"/>
    <property type="match status" value="1"/>
</dbReference>
<dbReference type="InterPro" id="IPR012675">
    <property type="entry name" value="Beta-grasp_dom_sf"/>
</dbReference>
<gene>
    <name evidence="8" type="ORF">SAMN02194393_01340</name>
</gene>
<dbReference type="STRING" id="36842.SAMN02194393_01340"/>
<dbReference type="Pfam" id="PF00111">
    <property type="entry name" value="Fer2"/>
    <property type="match status" value="1"/>
</dbReference>
<dbReference type="PROSITE" id="PS00197">
    <property type="entry name" value="2FE2S_FER_1"/>
    <property type="match status" value="1"/>
</dbReference>
<dbReference type="InterPro" id="IPR051452">
    <property type="entry name" value="Diverse_Oxidoreductases"/>
</dbReference>
<dbReference type="SUPFAM" id="SSF47741">
    <property type="entry name" value="CO dehydrogenase ISP C-domain like"/>
    <property type="match status" value="1"/>
</dbReference>
<evidence type="ECO:0000256" key="3">
    <source>
        <dbReference type="ARBA" id="ARBA00023002"/>
    </source>
</evidence>
<evidence type="ECO:0000256" key="1">
    <source>
        <dbReference type="ARBA" id="ARBA00022714"/>
    </source>
</evidence>
<proteinExistence type="predicted"/>
<evidence type="ECO:0000313" key="8">
    <source>
        <dbReference type="EMBL" id="SKC54934.1"/>
    </source>
</evidence>
<dbReference type="SUPFAM" id="SSF54292">
    <property type="entry name" value="2Fe-2S ferredoxin-like"/>
    <property type="match status" value="1"/>
</dbReference>
<dbReference type="EMBL" id="FUZT01000003">
    <property type="protein sequence ID" value="SKC54934.1"/>
    <property type="molecule type" value="Genomic_DNA"/>
</dbReference>
<evidence type="ECO:0000313" key="9">
    <source>
        <dbReference type="Proteomes" id="UP000190285"/>
    </source>
</evidence>
<accession>A0A1T5JUD5</accession>
<keyword evidence="4" id="KW-0408">Iron</keyword>
<dbReference type="PANTHER" id="PTHR44379">
    <property type="entry name" value="OXIDOREDUCTASE WITH IRON-SULFUR SUBUNIT"/>
    <property type="match status" value="1"/>
</dbReference>
<dbReference type="InterPro" id="IPR002888">
    <property type="entry name" value="2Fe-2S-bd"/>
</dbReference>
<dbReference type="InterPro" id="IPR036884">
    <property type="entry name" value="2Fe-2S-bd_dom_sf"/>
</dbReference>
<dbReference type="FunFam" id="3.10.20.30:FF:000020">
    <property type="entry name" value="Xanthine dehydrogenase iron-sulfur subunit"/>
    <property type="match status" value="1"/>
</dbReference>
<dbReference type="RefSeq" id="WP_079490327.1">
    <property type="nucleotide sequence ID" value="NZ_FUZT01000003.1"/>
</dbReference>
<dbReference type="AlphaFoldDB" id="A0A1T5JUD5"/>
<keyword evidence="2" id="KW-0479">Metal-binding</keyword>
<keyword evidence="1" id="KW-0001">2Fe-2S</keyword>
<dbReference type="Pfam" id="PF01799">
    <property type="entry name" value="Fer2_2"/>
    <property type="match status" value="1"/>
</dbReference>
<name>A0A1T5JUD5_9FIRM</name>
<comment type="pathway">
    <text evidence="6">Alkaloid degradation; nicotine degradation.</text>
</comment>
<protein>
    <submittedName>
        <fullName evidence="8">Purine hydroxylase delta subunit apoprotein</fullName>
    </submittedName>
</protein>
<dbReference type="GO" id="GO:0051537">
    <property type="term" value="F:2 iron, 2 sulfur cluster binding"/>
    <property type="evidence" value="ECO:0007669"/>
    <property type="project" value="UniProtKB-KW"/>
</dbReference>
<evidence type="ECO:0000256" key="4">
    <source>
        <dbReference type="ARBA" id="ARBA00023004"/>
    </source>
</evidence>